<evidence type="ECO:0000259" key="2">
    <source>
        <dbReference type="Pfam" id="PF08327"/>
    </source>
</evidence>
<dbReference type="OrthoDB" id="9805228at2"/>
<dbReference type="EMBL" id="FQXC01000001">
    <property type="protein sequence ID" value="SHG86499.1"/>
    <property type="molecule type" value="Genomic_DNA"/>
</dbReference>
<evidence type="ECO:0000256" key="1">
    <source>
        <dbReference type="ARBA" id="ARBA00006817"/>
    </source>
</evidence>
<dbReference type="RefSeq" id="WP_072776215.1">
    <property type="nucleotide sequence ID" value="NZ_FQXC01000001.1"/>
</dbReference>
<evidence type="ECO:0000313" key="4">
    <source>
        <dbReference type="Proteomes" id="UP000184221"/>
    </source>
</evidence>
<name>A0A1M5NBD9_9RHOB</name>
<feature type="domain" description="Activator of Hsp90 ATPase homologue 1/2-like C-terminal" evidence="2">
    <location>
        <begin position="17"/>
        <end position="155"/>
    </location>
</feature>
<dbReference type="Gene3D" id="3.30.530.20">
    <property type="match status" value="1"/>
</dbReference>
<dbReference type="Proteomes" id="UP000184221">
    <property type="component" value="Unassembled WGS sequence"/>
</dbReference>
<dbReference type="InterPro" id="IPR013538">
    <property type="entry name" value="ASHA1/2-like_C"/>
</dbReference>
<dbReference type="CDD" id="cd08900">
    <property type="entry name" value="SRPBCC_CalC_Aha1-like_7"/>
    <property type="match status" value="1"/>
</dbReference>
<gene>
    <name evidence="3" type="ORF">SAMN05443551_0834</name>
</gene>
<proteinExistence type="inferred from homology"/>
<comment type="similarity">
    <text evidence="1">Belongs to the AHA1 family.</text>
</comment>
<accession>A0A1M5NBD9</accession>
<protein>
    <submittedName>
        <fullName evidence="3">Uncharacterized conserved protein YndB, AHSA1/START domain</fullName>
    </submittedName>
</protein>
<evidence type="ECO:0000313" key="3">
    <source>
        <dbReference type="EMBL" id="SHG86499.1"/>
    </source>
</evidence>
<dbReference type="SUPFAM" id="SSF55961">
    <property type="entry name" value="Bet v1-like"/>
    <property type="match status" value="1"/>
</dbReference>
<dbReference type="InterPro" id="IPR023393">
    <property type="entry name" value="START-like_dom_sf"/>
</dbReference>
<dbReference type="Pfam" id="PF08327">
    <property type="entry name" value="AHSA1"/>
    <property type="match status" value="1"/>
</dbReference>
<sequence>MTPQHDSFSLTREIAACRDHVWAAWADPTLKRAWFVDHDGPEWKTVHYNSDFRVGGWERGGWKMEATDHTPMAGEHSNETVYLEIEDRARIIYAYTMAMNGKIHSASLATVTFEDAGGGTRLTYTEQITQLDGSDGLESRKNGWNWLMDMMDKVLKETAA</sequence>
<organism evidence="3 4">
    <name type="scientific">Marivita hallyeonensis</name>
    <dbReference type="NCBI Taxonomy" id="996342"/>
    <lineage>
        <taxon>Bacteria</taxon>
        <taxon>Pseudomonadati</taxon>
        <taxon>Pseudomonadota</taxon>
        <taxon>Alphaproteobacteria</taxon>
        <taxon>Rhodobacterales</taxon>
        <taxon>Roseobacteraceae</taxon>
        <taxon>Marivita</taxon>
    </lineage>
</organism>
<dbReference type="STRING" id="996342.SAMN05443551_0834"/>
<reference evidence="3 4" key="1">
    <citation type="submission" date="2016-11" db="EMBL/GenBank/DDBJ databases">
        <authorList>
            <person name="Jaros S."/>
            <person name="Januszkiewicz K."/>
            <person name="Wedrychowicz H."/>
        </authorList>
    </citation>
    <scope>NUCLEOTIDE SEQUENCE [LARGE SCALE GENOMIC DNA]</scope>
    <source>
        <strain evidence="3 4">DSM 29431</strain>
    </source>
</reference>
<keyword evidence="4" id="KW-1185">Reference proteome</keyword>
<dbReference type="AlphaFoldDB" id="A0A1M5NBD9"/>